<comment type="caution">
    <text evidence="3">The sequence shown here is derived from an EMBL/GenBank/DDBJ whole genome shotgun (WGS) entry which is preliminary data.</text>
</comment>
<gene>
    <name evidence="3" type="ORF">QBC42DRAFT_112582</name>
</gene>
<dbReference type="Proteomes" id="UP001321749">
    <property type="component" value="Unassembled WGS sequence"/>
</dbReference>
<accession>A0AAV9HG59</accession>
<reference evidence="3" key="1">
    <citation type="journal article" date="2023" name="Mol. Phylogenet. Evol.">
        <title>Genome-scale phylogeny and comparative genomics of the fungal order Sordariales.</title>
        <authorList>
            <person name="Hensen N."/>
            <person name="Bonometti L."/>
            <person name="Westerberg I."/>
            <person name="Brannstrom I.O."/>
            <person name="Guillou S."/>
            <person name="Cros-Aarteil S."/>
            <person name="Calhoun S."/>
            <person name="Haridas S."/>
            <person name="Kuo A."/>
            <person name="Mondo S."/>
            <person name="Pangilinan J."/>
            <person name="Riley R."/>
            <person name="LaButti K."/>
            <person name="Andreopoulos B."/>
            <person name="Lipzen A."/>
            <person name="Chen C."/>
            <person name="Yan M."/>
            <person name="Daum C."/>
            <person name="Ng V."/>
            <person name="Clum A."/>
            <person name="Steindorff A."/>
            <person name="Ohm R.A."/>
            <person name="Martin F."/>
            <person name="Silar P."/>
            <person name="Natvig D.O."/>
            <person name="Lalanne C."/>
            <person name="Gautier V."/>
            <person name="Ament-Velasquez S.L."/>
            <person name="Kruys A."/>
            <person name="Hutchinson M.I."/>
            <person name="Powell A.J."/>
            <person name="Barry K."/>
            <person name="Miller A.N."/>
            <person name="Grigoriev I.V."/>
            <person name="Debuchy R."/>
            <person name="Gladieux P."/>
            <person name="Hiltunen Thoren M."/>
            <person name="Johannesson H."/>
        </authorList>
    </citation>
    <scope>NUCLEOTIDE SEQUENCE</scope>
    <source>
        <strain evidence="3">PSN324</strain>
    </source>
</reference>
<keyword evidence="4" id="KW-1185">Reference proteome</keyword>
<dbReference type="AlphaFoldDB" id="A0AAV9HG59"/>
<feature type="chain" id="PRO_5043429352" evidence="2">
    <location>
        <begin position="18"/>
        <end position="123"/>
    </location>
</feature>
<feature type="signal peptide" evidence="2">
    <location>
        <begin position="1"/>
        <end position="17"/>
    </location>
</feature>
<name>A0AAV9HG59_9PEZI</name>
<evidence type="ECO:0000256" key="1">
    <source>
        <dbReference type="SAM" id="MobiDB-lite"/>
    </source>
</evidence>
<sequence>MYYSVFFFSILEAWSMGIDCPNPSSPCPLGCVSYPGSEGCIDPAWNTTITEFCLSSFWGGGCLLGTWALWARWMLFSHHPPSPFPTSLSSRAVQDARRDGIMCRPRPRSRKRNLGNLGVKTSR</sequence>
<evidence type="ECO:0000256" key="2">
    <source>
        <dbReference type="SAM" id="SignalP"/>
    </source>
</evidence>
<evidence type="ECO:0000313" key="4">
    <source>
        <dbReference type="Proteomes" id="UP001321749"/>
    </source>
</evidence>
<proteinExistence type="predicted"/>
<dbReference type="EMBL" id="MU865025">
    <property type="protein sequence ID" value="KAK4459881.1"/>
    <property type="molecule type" value="Genomic_DNA"/>
</dbReference>
<organism evidence="3 4">
    <name type="scientific">Cladorrhinum samala</name>
    <dbReference type="NCBI Taxonomy" id="585594"/>
    <lineage>
        <taxon>Eukaryota</taxon>
        <taxon>Fungi</taxon>
        <taxon>Dikarya</taxon>
        <taxon>Ascomycota</taxon>
        <taxon>Pezizomycotina</taxon>
        <taxon>Sordariomycetes</taxon>
        <taxon>Sordariomycetidae</taxon>
        <taxon>Sordariales</taxon>
        <taxon>Podosporaceae</taxon>
        <taxon>Cladorrhinum</taxon>
    </lineage>
</organism>
<keyword evidence="2" id="KW-0732">Signal</keyword>
<feature type="region of interest" description="Disordered" evidence="1">
    <location>
        <begin position="103"/>
        <end position="123"/>
    </location>
</feature>
<protein>
    <submittedName>
        <fullName evidence="3">Uncharacterized protein</fullName>
    </submittedName>
</protein>
<reference evidence="3" key="2">
    <citation type="submission" date="2023-06" db="EMBL/GenBank/DDBJ databases">
        <authorList>
            <consortium name="Lawrence Berkeley National Laboratory"/>
            <person name="Mondo S.J."/>
            <person name="Hensen N."/>
            <person name="Bonometti L."/>
            <person name="Westerberg I."/>
            <person name="Brannstrom I.O."/>
            <person name="Guillou S."/>
            <person name="Cros-Aarteil S."/>
            <person name="Calhoun S."/>
            <person name="Haridas S."/>
            <person name="Kuo A."/>
            <person name="Pangilinan J."/>
            <person name="Riley R."/>
            <person name="Labutti K."/>
            <person name="Andreopoulos B."/>
            <person name="Lipzen A."/>
            <person name="Chen C."/>
            <person name="Yanf M."/>
            <person name="Daum C."/>
            <person name="Ng V."/>
            <person name="Clum A."/>
            <person name="Steindorff A."/>
            <person name="Ohm R."/>
            <person name="Martin F."/>
            <person name="Silar P."/>
            <person name="Natvig D."/>
            <person name="Lalanne C."/>
            <person name="Gautier V."/>
            <person name="Ament-Velasquez S.L."/>
            <person name="Kruys A."/>
            <person name="Hutchinson M.I."/>
            <person name="Powell A.J."/>
            <person name="Barry K."/>
            <person name="Miller A.N."/>
            <person name="Grigoriev I.V."/>
            <person name="Debuchy R."/>
            <person name="Gladieux P."/>
            <person name="Thoren M.H."/>
            <person name="Johannesson H."/>
        </authorList>
    </citation>
    <scope>NUCLEOTIDE SEQUENCE</scope>
    <source>
        <strain evidence="3">PSN324</strain>
    </source>
</reference>
<evidence type="ECO:0000313" key="3">
    <source>
        <dbReference type="EMBL" id="KAK4459881.1"/>
    </source>
</evidence>